<evidence type="ECO:0000256" key="1">
    <source>
        <dbReference type="ARBA" id="ARBA00005432"/>
    </source>
</evidence>
<dbReference type="SUPFAM" id="SSF64005">
    <property type="entry name" value="Undecaprenyl diphosphate synthase"/>
    <property type="match status" value="1"/>
</dbReference>
<gene>
    <name evidence="5" type="ORF">BDV37DRAFT_284722</name>
</gene>
<feature type="transmembrane region" description="Helical" evidence="4">
    <location>
        <begin position="225"/>
        <end position="247"/>
    </location>
</feature>
<dbReference type="GO" id="GO:0005811">
    <property type="term" value="C:lipid droplet"/>
    <property type="evidence" value="ECO:0007669"/>
    <property type="project" value="TreeGrafter"/>
</dbReference>
<dbReference type="NCBIfam" id="TIGR00055">
    <property type="entry name" value="uppS"/>
    <property type="match status" value="1"/>
</dbReference>
<dbReference type="InterPro" id="IPR036424">
    <property type="entry name" value="UPP_synth-like_sf"/>
</dbReference>
<keyword evidence="6" id="KW-1185">Reference proteome</keyword>
<dbReference type="AlphaFoldDB" id="A0A5N7D7H8"/>
<keyword evidence="3" id="KW-0460">Magnesium</keyword>
<accession>A0A5N6IGC0</accession>
<protein>
    <recommendedName>
        <fullName evidence="4">Alkyl transferase</fullName>
        <ecNumber evidence="4">2.5.1.-</ecNumber>
    </recommendedName>
</protein>
<evidence type="ECO:0000313" key="6">
    <source>
        <dbReference type="Proteomes" id="UP000325579"/>
    </source>
</evidence>
<dbReference type="OrthoDB" id="4173905at2759"/>
<name>A0A5N7D7H8_9EURO</name>
<dbReference type="FunFam" id="3.40.1180.10:FF:000005">
    <property type="entry name" value="Alkyl transferase"/>
    <property type="match status" value="1"/>
</dbReference>
<accession>A0A5N7D7H8</accession>
<keyword evidence="2 4" id="KW-0808">Transferase</keyword>
<organism evidence="5 6">
    <name type="scientific">Aspergillus pseudonomiae</name>
    <dbReference type="NCBI Taxonomy" id="1506151"/>
    <lineage>
        <taxon>Eukaryota</taxon>
        <taxon>Fungi</taxon>
        <taxon>Dikarya</taxon>
        <taxon>Ascomycota</taxon>
        <taxon>Pezizomycotina</taxon>
        <taxon>Eurotiomycetes</taxon>
        <taxon>Eurotiomycetidae</taxon>
        <taxon>Eurotiales</taxon>
        <taxon>Aspergillaceae</taxon>
        <taxon>Aspergillus</taxon>
        <taxon>Aspergillus subgen. Circumdati</taxon>
    </lineage>
</organism>
<dbReference type="GO" id="GO:0005783">
    <property type="term" value="C:endoplasmic reticulum"/>
    <property type="evidence" value="ECO:0007669"/>
    <property type="project" value="TreeGrafter"/>
</dbReference>
<dbReference type="Gene3D" id="3.40.1180.10">
    <property type="entry name" value="Decaprenyl diphosphate synthase-like"/>
    <property type="match status" value="1"/>
</dbReference>
<dbReference type="EC" id="2.5.1.-" evidence="4"/>
<sequence>MSFLQQLTHCFQDYLIQAVRVGPIPAHMAFVMDGNRRFAETRRISVKKGHQMGIETLEQNLEICFRLGIHVVTMYAFSIENFQRSPEEVAALMDLAKAQIYQLSRPGGSLQRWNAKLQVLGRQELLRSDVQEALRVCSDSMSQGNEFVLNICMPYTSRDEIAMAVQQTVRQHSRASDTGCPITEESLSNNMLVSTDPPLNLLIRTSGASRLSDFLLWQCHQVTEIMVLNVLWPSFGWLGLLYVVLVWQHHLQTTSERI</sequence>
<keyword evidence="4" id="KW-0812">Transmembrane</keyword>
<evidence type="ECO:0000256" key="3">
    <source>
        <dbReference type="ARBA" id="ARBA00022842"/>
    </source>
</evidence>
<reference evidence="5 6" key="1">
    <citation type="submission" date="2019-04" db="EMBL/GenBank/DDBJ databases">
        <authorList>
            <consortium name="DOE Joint Genome Institute"/>
            <person name="Mondo S."/>
            <person name="Kjaerbolling I."/>
            <person name="Vesth T."/>
            <person name="Frisvad J.C."/>
            <person name="Nybo J.L."/>
            <person name="Theobald S."/>
            <person name="Kildgaard S."/>
            <person name="Isbrandt T."/>
            <person name="Kuo A."/>
            <person name="Sato A."/>
            <person name="Lyhne E.K."/>
            <person name="Kogle M.E."/>
            <person name="Wiebenga A."/>
            <person name="Kun R.S."/>
            <person name="Lubbers R.J."/>
            <person name="Makela M.R."/>
            <person name="Barry K."/>
            <person name="Chovatia M."/>
            <person name="Clum A."/>
            <person name="Daum C."/>
            <person name="Haridas S."/>
            <person name="He G."/>
            <person name="LaButti K."/>
            <person name="Lipzen A."/>
            <person name="Riley R."/>
            <person name="Salamov A."/>
            <person name="Simmons B.A."/>
            <person name="Magnuson J.K."/>
            <person name="Henrissat B."/>
            <person name="Mortensen U.H."/>
            <person name="Larsen T.O."/>
            <person name="Devries R.P."/>
            <person name="Grigoriev I.V."/>
            <person name="Machida M."/>
            <person name="Baker S.E."/>
            <person name="Andersen M.R."/>
            <person name="Cantor M.N."/>
            <person name="Hua S.X."/>
        </authorList>
    </citation>
    <scope>NUCLEOTIDE SEQUENCE [LARGE SCALE GENOMIC DNA]</scope>
    <source>
        <strain evidence="5 6">CBS 119388</strain>
    </source>
</reference>
<evidence type="ECO:0000256" key="4">
    <source>
        <dbReference type="RuleBase" id="RU363018"/>
    </source>
</evidence>
<dbReference type="GO" id="GO:1904423">
    <property type="term" value="C:dehydrodolichyl diphosphate synthase complex"/>
    <property type="evidence" value="ECO:0007669"/>
    <property type="project" value="TreeGrafter"/>
</dbReference>
<evidence type="ECO:0000256" key="2">
    <source>
        <dbReference type="ARBA" id="ARBA00022679"/>
    </source>
</evidence>
<proteinExistence type="inferred from homology"/>
<keyword evidence="4" id="KW-0472">Membrane</keyword>
<dbReference type="GeneID" id="43672252"/>
<evidence type="ECO:0000313" key="5">
    <source>
        <dbReference type="EMBL" id="KAE8402410.1"/>
    </source>
</evidence>
<dbReference type="GO" id="GO:0016020">
    <property type="term" value="C:membrane"/>
    <property type="evidence" value="ECO:0007669"/>
    <property type="project" value="TreeGrafter"/>
</dbReference>
<dbReference type="InterPro" id="IPR001441">
    <property type="entry name" value="UPP_synth-like"/>
</dbReference>
<dbReference type="PANTHER" id="PTHR10291">
    <property type="entry name" value="DEHYDRODOLICHYL DIPHOSPHATE SYNTHASE FAMILY MEMBER"/>
    <property type="match status" value="1"/>
</dbReference>
<dbReference type="GO" id="GO:0045547">
    <property type="term" value="F:ditrans,polycis-polyprenyl diphosphate synthase [(2E,6E)-farnesyl diphosphate specific] activity"/>
    <property type="evidence" value="ECO:0007669"/>
    <property type="project" value="TreeGrafter"/>
</dbReference>
<dbReference type="GO" id="GO:0016094">
    <property type="term" value="P:polyprenol biosynthetic process"/>
    <property type="evidence" value="ECO:0007669"/>
    <property type="project" value="TreeGrafter"/>
</dbReference>
<comment type="similarity">
    <text evidence="1 4">Belongs to the UPP synthase family.</text>
</comment>
<dbReference type="EMBL" id="ML736788">
    <property type="protein sequence ID" value="KAE8402410.1"/>
    <property type="molecule type" value="Genomic_DNA"/>
</dbReference>
<dbReference type="Proteomes" id="UP000325579">
    <property type="component" value="Unassembled WGS sequence"/>
</dbReference>
<dbReference type="Pfam" id="PF01255">
    <property type="entry name" value="Prenyltransf"/>
    <property type="match status" value="1"/>
</dbReference>
<keyword evidence="4" id="KW-1133">Transmembrane helix</keyword>
<dbReference type="RefSeq" id="XP_031939729.1">
    <property type="nucleotide sequence ID" value="XM_032087561.1"/>
</dbReference>
<dbReference type="PANTHER" id="PTHR10291:SF43">
    <property type="entry name" value="DEHYDRODOLICHYL DIPHOSPHATE SYNTHASE COMPLEX SUBUNIT DHDDS"/>
    <property type="match status" value="1"/>
</dbReference>
<dbReference type="CDD" id="cd00475">
    <property type="entry name" value="Cis_IPPS"/>
    <property type="match status" value="1"/>
</dbReference>